<proteinExistence type="predicted"/>
<protein>
    <recommendedName>
        <fullName evidence="3">Small CPxCG-related zinc finger protein</fullName>
    </recommendedName>
</protein>
<sequence length="51" mass="5747">MPSTMEVKCVSDDCELDMFENHYTYDVPDDHAVEDLSCPYCGGSDLVEIEV</sequence>
<dbReference type="RefSeq" id="WP_017342671.1">
    <property type="nucleotide sequence ID" value="NZ_FNBO01000001.1"/>
</dbReference>
<dbReference type="GeneID" id="64828273"/>
<keyword evidence="2" id="KW-1185">Reference proteome</keyword>
<organism evidence="1 2">
    <name type="scientific">Halorubrum xinjiangense</name>
    <dbReference type="NCBI Taxonomy" id="261291"/>
    <lineage>
        <taxon>Archaea</taxon>
        <taxon>Methanobacteriati</taxon>
        <taxon>Methanobacteriota</taxon>
        <taxon>Stenosarchaea group</taxon>
        <taxon>Halobacteria</taxon>
        <taxon>Halobacteriales</taxon>
        <taxon>Haloferacaceae</taxon>
        <taxon>Halorubrum</taxon>
    </lineage>
</organism>
<evidence type="ECO:0000313" key="1">
    <source>
        <dbReference type="EMBL" id="SDE94206.1"/>
    </source>
</evidence>
<dbReference type="AlphaFoldDB" id="A0A1G7H1A3"/>
<dbReference type="OrthoDB" id="189643at2157"/>
<gene>
    <name evidence="1" type="ORF">SAMN04488067_101167</name>
</gene>
<name>A0A1G7H1A3_9EURY</name>
<dbReference type="InterPro" id="IPR055981">
    <property type="entry name" value="DUF7559"/>
</dbReference>
<dbReference type="Proteomes" id="UP000324020">
    <property type="component" value="Unassembled WGS sequence"/>
</dbReference>
<dbReference type="EMBL" id="FNBO01000001">
    <property type="protein sequence ID" value="SDE94206.1"/>
    <property type="molecule type" value="Genomic_DNA"/>
</dbReference>
<evidence type="ECO:0008006" key="3">
    <source>
        <dbReference type="Google" id="ProtNLM"/>
    </source>
</evidence>
<dbReference type="Pfam" id="PF24440">
    <property type="entry name" value="DUF7559"/>
    <property type="match status" value="1"/>
</dbReference>
<evidence type="ECO:0000313" key="2">
    <source>
        <dbReference type="Proteomes" id="UP000324020"/>
    </source>
</evidence>
<reference evidence="1 2" key="1">
    <citation type="submission" date="2016-10" db="EMBL/GenBank/DDBJ databases">
        <authorList>
            <person name="Varghese N."/>
            <person name="Submissions S."/>
        </authorList>
    </citation>
    <scope>NUCLEOTIDE SEQUENCE [LARGE SCALE GENOMIC DNA]</scope>
    <source>
        <strain evidence="1 2">CGMCC 1.3527</strain>
    </source>
</reference>
<accession>A0A1G7H1A3</accession>